<dbReference type="SUPFAM" id="SSF51735">
    <property type="entry name" value="NAD(P)-binding Rossmann-fold domains"/>
    <property type="match status" value="1"/>
</dbReference>
<protein>
    <submittedName>
        <fullName evidence="2">CoA-binding protein</fullName>
    </submittedName>
</protein>
<dbReference type="PANTHER" id="PTHR33303">
    <property type="entry name" value="CYTOPLASMIC PROTEIN-RELATED"/>
    <property type="match status" value="1"/>
</dbReference>
<evidence type="ECO:0000313" key="2">
    <source>
        <dbReference type="EMBL" id="RKD34678.1"/>
    </source>
</evidence>
<dbReference type="InterPro" id="IPR036291">
    <property type="entry name" value="NAD(P)-bd_dom_sf"/>
</dbReference>
<dbReference type="InterPro" id="IPR003781">
    <property type="entry name" value="CoA-bd"/>
</dbReference>
<dbReference type="PANTHER" id="PTHR33303:SF2">
    <property type="entry name" value="COA-BINDING DOMAIN-CONTAINING PROTEIN"/>
    <property type="match status" value="1"/>
</dbReference>
<organism evidence="2 3">
    <name type="scientific">Thermohalobacter berrensis</name>
    <dbReference type="NCBI Taxonomy" id="99594"/>
    <lineage>
        <taxon>Bacteria</taxon>
        <taxon>Bacillati</taxon>
        <taxon>Bacillota</taxon>
        <taxon>Tissierellia</taxon>
        <taxon>Tissierellales</taxon>
        <taxon>Thermohalobacteraceae</taxon>
        <taxon>Thermohalobacter</taxon>
    </lineage>
</organism>
<dbReference type="AlphaFoldDB" id="A0A419TB11"/>
<evidence type="ECO:0000259" key="1">
    <source>
        <dbReference type="SMART" id="SM00881"/>
    </source>
</evidence>
<evidence type="ECO:0000313" key="3">
    <source>
        <dbReference type="Proteomes" id="UP000284177"/>
    </source>
</evidence>
<reference evidence="2 3" key="1">
    <citation type="submission" date="2016-08" db="EMBL/GenBank/DDBJ databases">
        <title>Novel Firmicutes and Novel Genomes.</title>
        <authorList>
            <person name="Poppleton D.I."/>
            <person name="Gribaldo S."/>
        </authorList>
    </citation>
    <scope>NUCLEOTIDE SEQUENCE [LARGE SCALE GENOMIC DNA]</scope>
    <source>
        <strain evidence="2 3">CTT3</strain>
    </source>
</reference>
<name>A0A419TB11_9FIRM</name>
<dbReference type="Proteomes" id="UP000284177">
    <property type="component" value="Unassembled WGS sequence"/>
</dbReference>
<dbReference type="Pfam" id="PF13380">
    <property type="entry name" value="CoA_binding_2"/>
    <property type="match status" value="1"/>
</dbReference>
<dbReference type="OrthoDB" id="9804695at2"/>
<sequence length="132" mass="15432">MDNIEKNKKEMLDKKVWAVVGATPNKDKYGYKIWNVLKEHGYIAYPVNPKYEEIEGEKCYPSVEELPEKVDVIDFVVPPKVTKKIIEQADKVGIEYLWFQPGTFDEEIIEKAEKLNKKIVYYDCVLAELTEK</sequence>
<dbReference type="SMART" id="SM00881">
    <property type="entry name" value="CoA_binding"/>
    <property type="match status" value="1"/>
</dbReference>
<dbReference type="Gene3D" id="3.40.50.720">
    <property type="entry name" value="NAD(P)-binding Rossmann-like Domain"/>
    <property type="match status" value="1"/>
</dbReference>
<dbReference type="RefSeq" id="WP_120166825.1">
    <property type="nucleotide sequence ID" value="NZ_MCIB01000001.1"/>
</dbReference>
<gene>
    <name evidence="2" type="ORF">BET03_02300</name>
</gene>
<dbReference type="EMBL" id="MCIB01000001">
    <property type="protein sequence ID" value="RKD34678.1"/>
    <property type="molecule type" value="Genomic_DNA"/>
</dbReference>
<comment type="caution">
    <text evidence="2">The sequence shown here is derived from an EMBL/GenBank/DDBJ whole genome shotgun (WGS) entry which is preliminary data.</text>
</comment>
<accession>A0A419TB11</accession>
<feature type="domain" description="CoA-binding" evidence="1">
    <location>
        <begin position="11"/>
        <end position="103"/>
    </location>
</feature>
<proteinExistence type="predicted"/>
<keyword evidence="3" id="KW-1185">Reference proteome</keyword>